<evidence type="ECO:0000313" key="1">
    <source>
        <dbReference type="EMBL" id="KUK17309.1"/>
    </source>
</evidence>
<dbReference type="EMBL" id="LGFD01000028">
    <property type="protein sequence ID" value="KUK17309.1"/>
    <property type="molecule type" value="Genomic_DNA"/>
</dbReference>
<comment type="caution">
    <text evidence="1">The sequence shown here is derived from an EMBL/GenBank/DDBJ whole genome shotgun (WGS) entry which is preliminary data.</text>
</comment>
<protein>
    <recommendedName>
        <fullName evidence="3">CopG family transcriptional regulator</fullName>
    </recommendedName>
</protein>
<gene>
    <name evidence="1" type="ORF">XD54_1417</name>
</gene>
<proteinExistence type="predicted"/>
<dbReference type="AlphaFoldDB" id="A0A101EKZ9"/>
<dbReference type="OMA" id="RTSIYID"/>
<dbReference type="PATRIC" id="fig|172049.5.peg.350"/>
<dbReference type="GeneID" id="8095576"/>
<organism evidence="1 2">
    <name type="scientific">Thermococcus sibiricus</name>
    <dbReference type="NCBI Taxonomy" id="172049"/>
    <lineage>
        <taxon>Archaea</taxon>
        <taxon>Methanobacteriati</taxon>
        <taxon>Methanobacteriota</taxon>
        <taxon>Thermococci</taxon>
        <taxon>Thermococcales</taxon>
        <taxon>Thermococcaceae</taxon>
        <taxon>Thermococcus</taxon>
    </lineage>
</organism>
<evidence type="ECO:0000313" key="2">
    <source>
        <dbReference type="Proteomes" id="UP000053911"/>
    </source>
</evidence>
<reference evidence="2" key="1">
    <citation type="journal article" date="2015" name="MBio">
        <title>Genome-Resolved Metagenomic Analysis Reveals Roles for Candidate Phyla and Other Microbial Community Members in Biogeochemical Transformations in Oil Reservoirs.</title>
        <authorList>
            <person name="Hu P."/>
            <person name="Tom L."/>
            <person name="Singh A."/>
            <person name="Thomas B.C."/>
            <person name="Baker B.J."/>
            <person name="Piceno Y.M."/>
            <person name="Andersen G.L."/>
            <person name="Banfield J.F."/>
        </authorList>
    </citation>
    <scope>NUCLEOTIDE SEQUENCE [LARGE SCALE GENOMIC DNA]</scope>
</reference>
<evidence type="ECO:0008006" key="3">
    <source>
        <dbReference type="Google" id="ProtNLM"/>
    </source>
</evidence>
<sequence length="89" mass="10370">MGKIKTSIYIDAELWWELKKDAAEEKKDLSKLLEEIISEELLLGVEDSLRGMIREFEEKIEFEPVIAKESVSELVRAMRDEREDSILGQ</sequence>
<dbReference type="Proteomes" id="UP000053911">
    <property type="component" value="Unassembled WGS sequence"/>
</dbReference>
<accession>A0A101EKZ9</accession>
<dbReference type="RefSeq" id="WP_015848873.1">
    <property type="nucleotide sequence ID" value="NZ_LGFD01000028.1"/>
</dbReference>
<name>A0A101EKZ9_9EURY</name>